<reference evidence="7" key="1">
    <citation type="submission" date="2020-10" db="EMBL/GenBank/DDBJ databases">
        <authorList>
            <person name="Gilroy R."/>
        </authorList>
    </citation>
    <scope>NUCLEOTIDE SEQUENCE</scope>
    <source>
        <strain evidence="7">ChiHjej12B11-7776</strain>
    </source>
</reference>
<dbReference type="PANTHER" id="PTHR12128">
    <property type="entry name" value="DIHYDRODIPICOLINATE SYNTHASE"/>
    <property type="match status" value="1"/>
</dbReference>
<evidence type="ECO:0000256" key="2">
    <source>
        <dbReference type="ARBA" id="ARBA00023239"/>
    </source>
</evidence>
<dbReference type="PIRSF" id="PIRSF001365">
    <property type="entry name" value="DHDPS"/>
    <property type="match status" value="1"/>
</dbReference>
<feature type="active site" description="Schiff-base intermediate with substrate" evidence="5">
    <location>
        <position position="144"/>
    </location>
</feature>
<reference evidence="7" key="2">
    <citation type="journal article" date="2021" name="PeerJ">
        <title>Extensive microbial diversity within the chicken gut microbiome revealed by metagenomics and culture.</title>
        <authorList>
            <person name="Gilroy R."/>
            <person name="Ravi A."/>
            <person name="Getino M."/>
            <person name="Pursley I."/>
            <person name="Horton D.L."/>
            <person name="Alikhan N.F."/>
            <person name="Baker D."/>
            <person name="Gharbi K."/>
            <person name="Hall N."/>
            <person name="Watson M."/>
            <person name="Adriaenssens E.M."/>
            <person name="Foster-Nyarko E."/>
            <person name="Jarju S."/>
            <person name="Secka A."/>
            <person name="Antonio M."/>
            <person name="Oren A."/>
            <person name="Chaudhuri R.R."/>
            <person name="La Ragione R."/>
            <person name="Hildebrand F."/>
            <person name="Pallen M.J."/>
        </authorList>
    </citation>
    <scope>NUCLEOTIDE SEQUENCE</scope>
    <source>
        <strain evidence="7">ChiHjej12B11-7776</strain>
    </source>
</reference>
<feature type="binding site" evidence="6">
    <location>
        <position position="37"/>
    </location>
    <ligand>
        <name>pyruvate</name>
        <dbReference type="ChEBI" id="CHEBI:15361"/>
    </ligand>
</feature>
<name>A0A9D1MXA6_9BACT</name>
<keyword evidence="2 4" id="KW-0456">Lyase</keyword>
<dbReference type="GO" id="GO:0009436">
    <property type="term" value="P:glyoxylate catabolic process"/>
    <property type="evidence" value="ECO:0007669"/>
    <property type="project" value="TreeGrafter"/>
</dbReference>
<evidence type="ECO:0000256" key="5">
    <source>
        <dbReference type="PIRSR" id="PIRSR001365-1"/>
    </source>
</evidence>
<sequence>MTALATPFWNDKVDEESFERLLQGQRHADALLCCGTTGEGELLSAEESLRLVDMCKGSGKPVWAAVSGGTDKASRAAEKFARQGAEGIMITPPAFFGCTDEGYLLHVERIAERCGLPVMLYNAPARCGYDVPLHSVPKCVRWIKDAGKGDRFAKYKGKLLCGDEVNILNFAEAGAVGIVSVLANAAPLLTKRAEQNFLDKNVQKNTHRCENFVTNEEFAPQDRQAFFHLSKACFVQKNPIPIKYVLQKLGVFRDCSPRLPLTAATERTRKLCDDAFGRFWQYVR</sequence>
<evidence type="ECO:0000313" key="7">
    <source>
        <dbReference type="EMBL" id="HIU91169.1"/>
    </source>
</evidence>
<dbReference type="AlphaFoldDB" id="A0A9D1MXA6"/>
<dbReference type="Proteomes" id="UP000886852">
    <property type="component" value="Unassembled WGS sequence"/>
</dbReference>
<dbReference type="InterPro" id="IPR013785">
    <property type="entry name" value="Aldolase_TIM"/>
</dbReference>
<evidence type="ECO:0000256" key="1">
    <source>
        <dbReference type="ARBA" id="ARBA00007592"/>
    </source>
</evidence>
<dbReference type="Gene3D" id="3.20.20.70">
    <property type="entry name" value="Aldolase class I"/>
    <property type="match status" value="1"/>
</dbReference>
<proteinExistence type="inferred from homology"/>
<gene>
    <name evidence="7" type="ORF">IAC72_04075</name>
</gene>
<protein>
    <submittedName>
        <fullName evidence="7">Dihydrodipicolinate synthase family protein</fullName>
    </submittedName>
</protein>
<evidence type="ECO:0000256" key="3">
    <source>
        <dbReference type="ARBA" id="ARBA00023270"/>
    </source>
</evidence>
<evidence type="ECO:0000256" key="4">
    <source>
        <dbReference type="PIRNR" id="PIRNR001365"/>
    </source>
</evidence>
<organism evidence="7 8">
    <name type="scientific">Candidatus Fimimonas merdipullorum</name>
    <dbReference type="NCBI Taxonomy" id="2840822"/>
    <lineage>
        <taxon>Bacteria</taxon>
        <taxon>Pseudomonadati</taxon>
        <taxon>Myxococcota</taxon>
        <taxon>Myxococcia</taxon>
        <taxon>Myxococcales</taxon>
        <taxon>Cystobacterineae</taxon>
        <taxon>Myxococcaceae</taxon>
        <taxon>Myxococcaceae incertae sedis</taxon>
        <taxon>Candidatus Fimimonas</taxon>
    </lineage>
</organism>
<dbReference type="EMBL" id="DVOC01000067">
    <property type="protein sequence ID" value="HIU91169.1"/>
    <property type="molecule type" value="Genomic_DNA"/>
</dbReference>
<dbReference type="PANTHER" id="PTHR12128:SF66">
    <property type="entry name" value="4-HYDROXY-2-OXOGLUTARATE ALDOLASE, MITOCHONDRIAL"/>
    <property type="match status" value="1"/>
</dbReference>
<accession>A0A9D1MXA6</accession>
<dbReference type="SMART" id="SM01130">
    <property type="entry name" value="DHDPS"/>
    <property type="match status" value="1"/>
</dbReference>
<dbReference type="GO" id="GO:0008700">
    <property type="term" value="F:(R,S)-4-hydroxy-2-oxoglutarate aldolase activity"/>
    <property type="evidence" value="ECO:0007669"/>
    <property type="project" value="TreeGrafter"/>
</dbReference>
<dbReference type="InterPro" id="IPR002220">
    <property type="entry name" value="DapA-like"/>
</dbReference>
<comment type="similarity">
    <text evidence="1 4">Belongs to the DapA family.</text>
</comment>
<feature type="active site" description="Proton donor/acceptor" evidence="5">
    <location>
        <position position="121"/>
    </location>
</feature>
<dbReference type="GO" id="GO:0008840">
    <property type="term" value="F:4-hydroxy-tetrahydrodipicolinate synthase activity"/>
    <property type="evidence" value="ECO:0007669"/>
    <property type="project" value="TreeGrafter"/>
</dbReference>
<dbReference type="SUPFAM" id="SSF51569">
    <property type="entry name" value="Aldolase"/>
    <property type="match status" value="1"/>
</dbReference>
<dbReference type="PROSITE" id="PS00665">
    <property type="entry name" value="DHDPS_1"/>
    <property type="match status" value="1"/>
</dbReference>
<dbReference type="CDD" id="cd00408">
    <property type="entry name" value="DHDPS-like"/>
    <property type="match status" value="1"/>
</dbReference>
<comment type="caution">
    <text evidence="7">The sequence shown here is derived from an EMBL/GenBank/DDBJ whole genome shotgun (WGS) entry which is preliminary data.</text>
</comment>
<evidence type="ECO:0000256" key="6">
    <source>
        <dbReference type="PIRSR" id="PIRSR001365-2"/>
    </source>
</evidence>
<dbReference type="InterPro" id="IPR020624">
    <property type="entry name" value="Schiff_base-form_aldolases_CS"/>
</dbReference>
<evidence type="ECO:0000313" key="8">
    <source>
        <dbReference type="Proteomes" id="UP000886852"/>
    </source>
</evidence>
<dbReference type="Pfam" id="PF00701">
    <property type="entry name" value="DHDPS"/>
    <property type="match status" value="1"/>
</dbReference>
<keyword evidence="3" id="KW-0704">Schiff base</keyword>
<dbReference type="PRINTS" id="PR00146">
    <property type="entry name" value="DHPICSNTHASE"/>
</dbReference>
<feature type="binding site" evidence="6">
    <location>
        <position position="179"/>
    </location>
    <ligand>
        <name>pyruvate</name>
        <dbReference type="ChEBI" id="CHEBI:15361"/>
    </ligand>
</feature>